<dbReference type="EMBL" id="BARS01019353">
    <property type="protein sequence ID" value="GAF89935.1"/>
    <property type="molecule type" value="Genomic_DNA"/>
</dbReference>
<protein>
    <recommendedName>
        <fullName evidence="1">Pyruvate ferredoxin oxidoreductase beta subunit C-terminal domain-containing protein</fullName>
    </recommendedName>
</protein>
<feature type="domain" description="Pyruvate ferredoxin oxidoreductase beta subunit C-terminal" evidence="1">
    <location>
        <begin position="8"/>
        <end position="40"/>
    </location>
</feature>
<gene>
    <name evidence="2" type="ORF">S01H1_31372</name>
</gene>
<name>X0UN65_9ZZZZ</name>
<evidence type="ECO:0000259" key="1">
    <source>
        <dbReference type="Pfam" id="PF12367"/>
    </source>
</evidence>
<dbReference type="InterPro" id="IPR032686">
    <property type="entry name" value="PFO_beta_C"/>
</dbReference>
<sequence>EIIEKIPETHEEAMSIVKKRDKISIGIIYKTLKPAFHEELYGDWNPVVNRFSREKRLDLIKNILQPK</sequence>
<reference evidence="2" key="1">
    <citation type="journal article" date="2014" name="Front. Microbiol.">
        <title>High frequency of phylogenetically diverse reductive dehalogenase-homologous genes in deep subseafloor sedimentary metagenomes.</title>
        <authorList>
            <person name="Kawai M."/>
            <person name="Futagami T."/>
            <person name="Toyoda A."/>
            <person name="Takaki Y."/>
            <person name="Nishi S."/>
            <person name="Hori S."/>
            <person name="Arai W."/>
            <person name="Tsubouchi T."/>
            <person name="Morono Y."/>
            <person name="Uchiyama I."/>
            <person name="Ito T."/>
            <person name="Fujiyama A."/>
            <person name="Inagaki F."/>
            <person name="Takami H."/>
        </authorList>
    </citation>
    <scope>NUCLEOTIDE SEQUENCE</scope>
    <source>
        <strain evidence="2">Expedition CK06-06</strain>
    </source>
</reference>
<feature type="non-terminal residue" evidence="2">
    <location>
        <position position="1"/>
    </location>
</feature>
<proteinExistence type="predicted"/>
<organism evidence="2">
    <name type="scientific">marine sediment metagenome</name>
    <dbReference type="NCBI Taxonomy" id="412755"/>
    <lineage>
        <taxon>unclassified sequences</taxon>
        <taxon>metagenomes</taxon>
        <taxon>ecological metagenomes</taxon>
    </lineage>
</organism>
<accession>X0UN65</accession>
<dbReference type="Pfam" id="PF12367">
    <property type="entry name" value="PFO_beta_C"/>
    <property type="match status" value="1"/>
</dbReference>
<evidence type="ECO:0000313" key="2">
    <source>
        <dbReference type="EMBL" id="GAF89935.1"/>
    </source>
</evidence>
<dbReference type="AlphaFoldDB" id="X0UN65"/>
<comment type="caution">
    <text evidence="2">The sequence shown here is derived from an EMBL/GenBank/DDBJ whole genome shotgun (WGS) entry which is preliminary data.</text>
</comment>